<feature type="domain" description="HTH araC/xylS-type" evidence="5">
    <location>
        <begin position="174"/>
        <end position="271"/>
    </location>
</feature>
<dbReference type="PANTHER" id="PTHR46796:SF11">
    <property type="entry name" value="TRANSCRIPTIONAL REGULATOR-RELATED"/>
    <property type="match status" value="1"/>
</dbReference>
<organism evidence="6 7">
    <name type="scientific">Ferrimonas aestuarii</name>
    <dbReference type="NCBI Taxonomy" id="2569539"/>
    <lineage>
        <taxon>Bacteria</taxon>
        <taxon>Pseudomonadati</taxon>
        <taxon>Pseudomonadota</taxon>
        <taxon>Gammaproteobacteria</taxon>
        <taxon>Alteromonadales</taxon>
        <taxon>Ferrimonadaceae</taxon>
        <taxon>Ferrimonas</taxon>
    </lineage>
</organism>
<evidence type="ECO:0000313" key="7">
    <source>
        <dbReference type="Proteomes" id="UP000305675"/>
    </source>
</evidence>
<dbReference type="Pfam" id="PF02311">
    <property type="entry name" value="AraC_binding"/>
    <property type="match status" value="1"/>
</dbReference>
<dbReference type="EMBL" id="SWCJ01000002">
    <property type="protein sequence ID" value="TKB57413.1"/>
    <property type="molecule type" value="Genomic_DNA"/>
</dbReference>
<keyword evidence="2" id="KW-0238">DNA-binding</keyword>
<keyword evidence="7" id="KW-1185">Reference proteome</keyword>
<dbReference type="PROSITE" id="PS01124">
    <property type="entry name" value="HTH_ARAC_FAMILY_2"/>
    <property type="match status" value="1"/>
</dbReference>
<evidence type="ECO:0000256" key="1">
    <source>
        <dbReference type="ARBA" id="ARBA00023015"/>
    </source>
</evidence>
<dbReference type="InterPro" id="IPR003313">
    <property type="entry name" value="AraC-bd"/>
</dbReference>
<dbReference type="PRINTS" id="PR00032">
    <property type="entry name" value="HTHARAC"/>
</dbReference>
<reference evidence="6 7" key="1">
    <citation type="submission" date="2019-04" db="EMBL/GenBank/DDBJ databases">
        <authorList>
            <person name="Hwang J.C."/>
        </authorList>
    </citation>
    <scope>NUCLEOTIDE SEQUENCE [LARGE SCALE GENOMIC DNA]</scope>
    <source>
        <strain evidence="6 7">IMCC35002</strain>
    </source>
</reference>
<comment type="caution">
    <text evidence="6">The sequence shown here is derived from an EMBL/GenBank/DDBJ whole genome shotgun (WGS) entry which is preliminary data.</text>
</comment>
<evidence type="ECO:0000256" key="2">
    <source>
        <dbReference type="ARBA" id="ARBA00023125"/>
    </source>
</evidence>
<dbReference type="AlphaFoldDB" id="A0A4U1BS61"/>
<dbReference type="Proteomes" id="UP000305675">
    <property type="component" value="Unassembled WGS sequence"/>
</dbReference>
<dbReference type="GO" id="GO:0003700">
    <property type="term" value="F:DNA-binding transcription factor activity"/>
    <property type="evidence" value="ECO:0007669"/>
    <property type="project" value="InterPro"/>
</dbReference>
<accession>A0A4U1BS61</accession>
<evidence type="ECO:0000313" key="6">
    <source>
        <dbReference type="EMBL" id="TKB57413.1"/>
    </source>
</evidence>
<dbReference type="Gene3D" id="2.60.120.10">
    <property type="entry name" value="Jelly Rolls"/>
    <property type="match status" value="1"/>
</dbReference>
<gene>
    <name evidence="6" type="ORF">FCL42_03820</name>
</gene>
<dbReference type="SUPFAM" id="SSF46689">
    <property type="entry name" value="Homeodomain-like"/>
    <property type="match status" value="2"/>
</dbReference>
<dbReference type="InterPro" id="IPR050204">
    <property type="entry name" value="AraC_XylS_family_regulators"/>
</dbReference>
<dbReference type="InterPro" id="IPR018060">
    <property type="entry name" value="HTH_AraC"/>
</dbReference>
<dbReference type="OrthoDB" id="9809338at2"/>
<protein>
    <submittedName>
        <fullName evidence="6">AraC family transcriptional regulator</fullName>
    </submittedName>
</protein>
<dbReference type="PROSITE" id="PS00041">
    <property type="entry name" value="HTH_ARAC_FAMILY_1"/>
    <property type="match status" value="1"/>
</dbReference>
<dbReference type="GO" id="GO:0043565">
    <property type="term" value="F:sequence-specific DNA binding"/>
    <property type="evidence" value="ECO:0007669"/>
    <property type="project" value="InterPro"/>
</dbReference>
<dbReference type="Pfam" id="PF12833">
    <property type="entry name" value="HTH_18"/>
    <property type="match status" value="1"/>
</dbReference>
<dbReference type="InterPro" id="IPR009057">
    <property type="entry name" value="Homeodomain-like_sf"/>
</dbReference>
<keyword evidence="1" id="KW-0805">Transcription regulation</keyword>
<dbReference type="InterPro" id="IPR020449">
    <property type="entry name" value="Tscrpt_reg_AraC-type_HTH"/>
</dbReference>
<dbReference type="Gene3D" id="1.10.10.60">
    <property type="entry name" value="Homeodomain-like"/>
    <property type="match status" value="1"/>
</dbReference>
<dbReference type="InterPro" id="IPR014710">
    <property type="entry name" value="RmlC-like_jellyroll"/>
</dbReference>
<dbReference type="SUPFAM" id="SSF51215">
    <property type="entry name" value="Regulatory protein AraC"/>
    <property type="match status" value="1"/>
</dbReference>
<evidence type="ECO:0000259" key="5">
    <source>
        <dbReference type="PROSITE" id="PS01124"/>
    </source>
</evidence>
<keyword evidence="4" id="KW-0804">Transcription</keyword>
<evidence type="ECO:0000256" key="3">
    <source>
        <dbReference type="ARBA" id="ARBA00023159"/>
    </source>
</evidence>
<dbReference type="SMART" id="SM00342">
    <property type="entry name" value="HTH_ARAC"/>
    <property type="match status" value="1"/>
</dbReference>
<dbReference type="InterPro" id="IPR018062">
    <property type="entry name" value="HTH_AraC-typ_CS"/>
</dbReference>
<evidence type="ECO:0000256" key="4">
    <source>
        <dbReference type="ARBA" id="ARBA00023163"/>
    </source>
</evidence>
<dbReference type="InterPro" id="IPR037923">
    <property type="entry name" value="HTH-like"/>
</dbReference>
<proteinExistence type="predicted"/>
<dbReference type="PANTHER" id="PTHR46796">
    <property type="entry name" value="HTH-TYPE TRANSCRIPTIONAL ACTIVATOR RHAS-RELATED"/>
    <property type="match status" value="1"/>
</dbReference>
<keyword evidence="3" id="KW-0010">Activator</keyword>
<sequence>MLRNCVNRVCIKQSAIDGVGLIDANYGNFAFRRHYHLEYHIGLIMGGTQRYHCKGSQHHASPGQLVIMPPDLIHDGQGVDNQGYATKVFTLSHQWLANSLGEITGQNELGFTQHLVDDPQLYRGLSHAHHLLTDAKQPALAHDCLPIEMIEQLVSRHGSMTPKRTATLGKRDLSEIRDYMLAHLDQPIRLADLCQLCELTETALTRTFKATTGLPPYAWLTRLRLEKAMEWLRTGRCVTSVAQLVGFYDQAHFSRIFKQQFGLTPGQVCGAHSGIRPSDCI</sequence>
<name>A0A4U1BS61_9GAMM</name>